<evidence type="ECO:0000313" key="2">
    <source>
        <dbReference type="Proteomes" id="UP001151699"/>
    </source>
</evidence>
<organism evidence="1 2">
    <name type="scientific">Pseudolycoriella hygida</name>
    <dbReference type="NCBI Taxonomy" id="35572"/>
    <lineage>
        <taxon>Eukaryota</taxon>
        <taxon>Metazoa</taxon>
        <taxon>Ecdysozoa</taxon>
        <taxon>Arthropoda</taxon>
        <taxon>Hexapoda</taxon>
        <taxon>Insecta</taxon>
        <taxon>Pterygota</taxon>
        <taxon>Neoptera</taxon>
        <taxon>Endopterygota</taxon>
        <taxon>Diptera</taxon>
        <taxon>Nematocera</taxon>
        <taxon>Sciaroidea</taxon>
        <taxon>Sciaridae</taxon>
        <taxon>Pseudolycoriella</taxon>
    </lineage>
</organism>
<sequence length="18" mass="2166">MAYSSVLWRLTAHIFTRI</sequence>
<keyword evidence="2" id="KW-1185">Reference proteome</keyword>
<name>A0A9Q0NFD1_9DIPT</name>
<protein>
    <submittedName>
        <fullName evidence="1">Uncharacterized protein</fullName>
    </submittedName>
</protein>
<evidence type="ECO:0000313" key="1">
    <source>
        <dbReference type="EMBL" id="KAJ6649248.1"/>
    </source>
</evidence>
<accession>A0A9Q0NFD1</accession>
<reference evidence="1" key="1">
    <citation type="submission" date="2022-07" db="EMBL/GenBank/DDBJ databases">
        <authorList>
            <person name="Trinca V."/>
            <person name="Uliana J.V.C."/>
            <person name="Torres T.T."/>
            <person name="Ward R.J."/>
            <person name="Monesi N."/>
        </authorList>
    </citation>
    <scope>NUCLEOTIDE SEQUENCE</scope>
    <source>
        <strain evidence="1">HSMRA1968</strain>
        <tissue evidence="1">Whole embryos</tissue>
    </source>
</reference>
<dbReference type="EMBL" id="WJQU01000001">
    <property type="protein sequence ID" value="KAJ6649248.1"/>
    <property type="molecule type" value="Genomic_DNA"/>
</dbReference>
<comment type="caution">
    <text evidence="1">The sequence shown here is derived from an EMBL/GenBank/DDBJ whole genome shotgun (WGS) entry which is preliminary data.</text>
</comment>
<gene>
    <name evidence="1" type="ORF">Bhyg_04482</name>
</gene>
<dbReference type="Proteomes" id="UP001151699">
    <property type="component" value="Chromosome A"/>
</dbReference>
<proteinExistence type="predicted"/>
<dbReference type="AlphaFoldDB" id="A0A9Q0NFD1"/>